<dbReference type="Proteomes" id="UP000291562">
    <property type="component" value="Chromosome"/>
</dbReference>
<dbReference type="PANTHER" id="PTHR31793:SF37">
    <property type="entry name" value="ACYL-COA THIOESTER HYDROLASE YBGC"/>
    <property type="match status" value="1"/>
</dbReference>
<proteinExistence type="inferred from homology"/>
<dbReference type="RefSeq" id="WP_129831862.1">
    <property type="nucleotide sequence ID" value="NZ_CP035704.1"/>
</dbReference>
<reference evidence="3 4" key="1">
    <citation type="submission" date="2019-01" db="EMBL/GenBank/DDBJ databases">
        <title>Pseudolysobacter antarctica gen. nov., sp. nov., isolated from Fildes Peninsula, Antarctica.</title>
        <authorList>
            <person name="Wei Z."/>
            <person name="Peng F."/>
        </authorList>
    </citation>
    <scope>NUCLEOTIDE SEQUENCE [LARGE SCALE GENOMIC DNA]</scope>
    <source>
        <strain evidence="3 4">AQ6-296</strain>
    </source>
</reference>
<keyword evidence="2" id="KW-0378">Hydrolase</keyword>
<dbReference type="AlphaFoldDB" id="A0A411HGI7"/>
<dbReference type="InterPro" id="IPR008272">
    <property type="entry name" value="HB-CoA_thioesterase_AS"/>
</dbReference>
<dbReference type="InterPro" id="IPR014166">
    <property type="entry name" value="Tol-Pal_acyl-CoA_thioesterase"/>
</dbReference>
<dbReference type="KEGG" id="xbc:ELE36_03980"/>
<dbReference type="FunFam" id="3.10.129.10:FF:000004">
    <property type="entry name" value="Tol-pal system-associated acyl-CoA thioesterase"/>
    <property type="match status" value="1"/>
</dbReference>
<evidence type="ECO:0000313" key="3">
    <source>
        <dbReference type="EMBL" id="QBB69605.1"/>
    </source>
</evidence>
<evidence type="ECO:0000256" key="2">
    <source>
        <dbReference type="ARBA" id="ARBA00022801"/>
    </source>
</evidence>
<dbReference type="PIRSF" id="PIRSF003230">
    <property type="entry name" value="YbgC"/>
    <property type="match status" value="1"/>
</dbReference>
<dbReference type="NCBIfam" id="TIGR00051">
    <property type="entry name" value="YbgC/FadM family acyl-CoA thioesterase"/>
    <property type="match status" value="1"/>
</dbReference>
<dbReference type="NCBIfam" id="TIGR02799">
    <property type="entry name" value="thio_ybgC"/>
    <property type="match status" value="1"/>
</dbReference>
<dbReference type="Gene3D" id="3.10.129.10">
    <property type="entry name" value="Hotdog Thioesterase"/>
    <property type="match status" value="1"/>
</dbReference>
<dbReference type="EMBL" id="CP035704">
    <property type="protein sequence ID" value="QBB69605.1"/>
    <property type="molecule type" value="Genomic_DNA"/>
</dbReference>
<evidence type="ECO:0000313" key="4">
    <source>
        <dbReference type="Proteomes" id="UP000291562"/>
    </source>
</evidence>
<dbReference type="GO" id="GO:0047617">
    <property type="term" value="F:fatty acyl-CoA hydrolase activity"/>
    <property type="evidence" value="ECO:0007669"/>
    <property type="project" value="TreeGrafter"/>
</dbReference>
<dbReference type="InterPro" id="IPR050563">
    <property type="entry name" value="4-hydroxybenzoyl-CoA_TE"/>
</dbReference>
<dbReference type="CDD" id="cd00586">
    <property type="entry name" value="4HBT"/>
    <property type="match status" value="1"/>
</dbReference>
<sequence>MTMSDPTAAEHFSWPVRVYWEDTDGGGVVYHAAYLCFCERARTEWLRARGIEQERLRAVSDVVFVVCDVNLKFRKPARLDDLLDISVEVLERRSASMTFQQRLVRRSDGALLVEARLRVACLHASSFRPRPIPDDLLQEIPKA</sequence>
<evidence type="ECO:0000256" key="1">
    <source>
        <dbReference type="ARBA" id="ARBA00005953"/>
    </source>
</evidence>
<keyword evidence="4" id="KW-1185">Reference proteome</keyword>
<dbReference type="PROSITE" id="PS01328">
    <property type="entry name" value="4HBCOA_THIOESTERASE"/>
    <property type="match status" value="1"/>
</dbReference>
<name>A0A411HGI7_9GAMM</name>
<dbReference type="OrthoDB" id="9808429at2"/>
<comment type="similarity">
    <text evidence="1">Belongs to the 4-hydroxybenzoyl-CoA thioesterase family.</text>
</comment>
<dbReference type="InterPro" id="IPR029069">
    <property type="entry name" value="HotDog_dom_sf"/>
</dbReference>
<accession>A0A411HGI7</accession>
<organism evidence="3 4">
    <name type="scientific">Pseudolysobacter antarcticus</name>
    <dbReference type="NCBI Taxonomy" id="2511995"/>
    <lineage>
        <taxon>Bacteria</taxon>
        <taxon>Pseudomonadati</taxon>
        <taxon>Pseudomonadota</taxon>
        <taxon>Gammaproteobacteria</taxon>
        <taxon>Lysobacterales</taxon>
        <taxon>Rhodanobacteraceae</taxon>
        <taxon>Pseudolysobacter</taxon>
    </lineage>
</organism>
<gene>
    <name evidence="3" type="primary">ybgC</name>
    <name evidence="3" type="ORF">ELE36_03980</name>
</gene>
<protein>
    <submittedName>
        <fullName evidence="3">Tol-pal system-associated acyl-CoA thioesterase</fullName>
    </submittedName>
</protein>
<dbReference type="SUPFAM" id="SSF54637">
    <property type="entry name" value="Thioesterase/thiol ester dehydrase-isomerase"/>
    <property type="match status" value="1"/>
</dbReference>
<dbReference type="InterPro" id="IPR006684">
    <property type="entry name" value="YbgC/YbaW"/>
</dbReference>
<dbReference type="PANTHER" id="PTHR31793">
    <property type="entry name" value="4-HYDROXYBENZOYL-COA THIOESTERASE FAMILY MEMBER"/>
    <property type="match status" value="1"/>
</dbReference>
<dbReference type="Pfam" id="PF13279">
    <property type="entry name" value="4HBT_2"/>
    <property type="match status" value="1"/>
</dbReference>